<dbReference type="RefSeq" id="WP_059184221.1">
    <property type="nucleotide sequence ID" value="NZ_CP142381.1"/>
</dbReference>
<comment type="caution">
    <text evidence="1">The sequence shown here is derived from an EMBL/GenBank/DDBJ whole genome shotgun (WGS) entry which is preliminary data.</text>
</comment>
<dbReference type="GeneID" id="89687544"/>
<organism evidence="1 2">
    <name type="scientific">Chromobacterium subtsugae</name>
    <dbReference type="NCBI Taxonomy" id="251747"/>
    <lineage>
        <taxon>Bacteria</taxon>
        <taxon>Pseudomonadati</taxon>
        <taxon>Pseudomonadota</taxon>
        <taxon>Betaproteobacteria</taxon>
        <taxon>Neisseriales</taxon>
        <taxon>Chromobacteriaceae</taxon>
        <taxon>Chromobacterium</taxon>
    </lineage>
</organism>
<dbReference type="InterPro" id="IPR020518">
    <property type="entry name" value="Tscrpt_reg_PrtN"/>
</dbReference>
<evidence type="ECO:0000313" key="1">
    <source>
        <dbReference type="EMBL" id="MBW8290229.1"/>
    </source>
</evidence>
<keyword evidence="2" id="KW-1185">Reference proteome</keyword>
<accession>A0ABS7FLS7</accession>
<dbReference type="Pfam" id="PF11112">
    <property type="entry name" value="PyocinActivator"/>
    <property type="match status" value="1"/>
</dbReference>
<dbReference type="EMBL" id="JAHDTB010000038">
    <property type="protein sequence ID" value="MBW8290229.1"/>
    <property type="molecule type" value="Genomic_DNA"/>
</dbReference>
<sequence length="89" mass="10002">MNTIFLLMARYESPAVPLDKVCADYLNLTTKKAQEMASLNRLPFPTFRMNDSQKAPRLVHISDLADYIDKQRAAATSTWSRSQPKGNAA</sequence>
<proteinExistence type="predicted"/>
<gene>
    <name evidence="1" type="ORF">KIF53_21550</name>
</gene>
<name>A0ABS7FLS7_9NEIS</name>
<dbReference type="Proteomes" id="UP000711178">
    <property type="component" value="Unassembled WGS sequence"/>
</dbReference>
<evidence type="ECO:0000313" key="2">
    <source>
        <dbReference type="Proteomes" id="UP000711178"/>
    </source>
</evidence>
<reference evidence="1 2" key="1">
    <citation type="submission" date="2021-05" db="EMBL/GenBank/DDBJ databases">
        <title>Draft Whole Genome Sequencing Of Biosensor Chromobacterium violaceum Strain CV026 Reveals A Regulatory RNA In Chromobacterium violaceum Phenotype Regulatory Network.</title>
        <authorList>
            <person name="Hong K.W."/>
            <person name="Chan K.G."/>
            <person name="Chang C.-Y."/>
        </authorList>
    </citation>
    <scope>NUCLEOTIDE SEQUENCE [LARGE SCALE GENOMIC DNA]</scope>
    <source>
        <strain evidence="1 2">ATCC 31532</strain>
    </source>
</reference>
<protein>
    <submittedName>
        <fullName evidence="1">Pyocin activator PrtN family protein</fullName>
    </submittedName>
</protein>